<comment type="cofactor">
    <cofactor evidence="8">
        <name>Fe cation</name>
        <dbReference type="ChEBI" id="CHEBI:24875"/>
    </cofactor>
    <text evidence="8">Binds 2 iron ions per subunit.</text>
</comment>
<dbReference type="AlphaFoldDB" id="A0A7R8UZ34"/>
<evidence type="ECO:0000256" key="1">
    <source>
        <dbReference type="ARBA" id="ARBA00004749"/>
    </source>
</evidence>
<dbReference type="GO" id="GO:0010468">
    <property type="term" value="P:regulation of gene expression"/>
    <property type="evidence" value="ECO:0007669"/>
    <property type="project" value="TreeGrafter"/>
</dbReference>
<dbReference type="Gene3D" id="1.20.1260.10">
    <property type="match status" value="1"/>
</dbReference>
<evidence type="ECO:0000256" key="2">
    <source>
        <dbReference type="ARBA" id="ARBA00022688"/>
    </source>
</evidence>
<dbReference type="SUPFAM" id="SSF47240">
    <property type="entry name" value="Ferritin-like"/>
    <property type="match status" value="1"/>
</dbReference>
<proteinExistence type="inferred from homology"/>
<keyword evidence="5 8" id="KW-0408">Iron</keyword>
<dbReference type="InterPro" id="IPR009078">
    <property type="entry name" value="Ferritin-like_SF"/>
</dbReference>
<keyword evidence="10" id="KW-1185">Reference proteome</keyword>
<dbReference type="EMBL" id="LR899013">
    <property type="protein sequence ID" value="CAD7089775.1"/>
    <property type="molecule type" value="Genomic_DNA"/>
</dbReference>
<dbReference type="Pfam" id="PF03232">
    <property type="entry name" value="COQ7"/>
    <property type="match status" value="1"/>
</dbReference>
<feature type="binding site" evidence="8">
    <location>
        <position position="213"/>
    </location>
    <ligand>
        <name>Fe cation</name>
        <dbReference type="ChEBI" id="CHEBI:24875"/>
        <label>2</label>
    </ligand>
</feature>
<evidence type="ECO:0000256" key="4">
    <source>
        <dbReference type="ARBA" id="ARBA00023002"/>
    </source>
</evidence>
<dbReference type="InterPro" id="IPR012347">
    <property type="entry name" value="Ferritin-like"/>
</dbReference>
<feature type="binding site" evidence="8">
    <location>
        <position position="252"/>
    </location>
    <ligand>
        <name>Fe cation</name>
        <dbReference type="ChEBI" id="CHEBI:24875"/>
        <label>2</label>
    </ligand>
</feature>
<evidence type="ECO:0000256" key="7">
    <source>
        <dbReference type="ARBA" id="ARBA00023136"/>
    </source>
</evidence>
<keyword evidence="2 8" id="KW-0831">Ubiquinone biosynthesis</keyword>
<evidence type="ECO:0000313" key="10">
    <source>
        <dbReference type="Proteomes" id="UP000594454"/>
    </source>
</evidence>
<dbReference type="HAMAP" id="MF_01658">
    <property type="entry name" value="COQ7"/>
    <property type="match status" value="1"/>
</dbReference>
<organism evidence="9 10">
    <name type="scientific">Hermetia illucens</name>
    <name type="common">Black soldier fly</name>
    <dbReference type="NCBI Taxonomy" id="343691"/>
    <lineage>
        <taxon>Eukaryota</taxon>
        <taxon>Metazoa</taxon>
        <taxon>Ecdysozoa</taxon>
        <taxon>Arthropoda</taxon>
        <taxon>Hexapoda</taxon>
        <taxon>Insecta</taxon>
        <taxon>Pterygota</taxon>
        <taxon>Neoptera</taxon>
        <taxon>Endopterygota</taxon>
        <taxon>Diptera</taxon>
        <taxon>Brachycera</taxon>
        <taxon>Stratiomyomorpha</taxon>
        <taxon>Stratiomyidae</taxon>
        <taxon>Hermetiinae</taxon>
        <taxon>Hermetia</taxon>
    </lineage>
</organism>
<evidence type="ECO:0000256" key="3">
    <source>
        <dbReference type="ARBA" id="ARBA00022723"/>
    </source>
</evidence>
<dbReference type="InterPro" id="IPR011566">
    <property type="entry name" value="Ubq_synth_Coq7"/>
</dbReference>
<keyword evidence="3 8" id="KW-0479">Metal-binding</keyword>
<gene>
    <name evidence="8" type="primary">coq7</name>
    <name evidence="9" type="ORF">HERILL_LOCUS12305</name>
</gene>
<evidence type="ECO:0000256" key="8">
    <source>
        <dbReference type="HAMAP-Rule" id="MF_03194"/>
    </source>
</evidence>
<feature type="binding site" evidence="8">
    <location>
        <position position="161"/>
    </location>
    <ligand>
        <name>Fe cation</name>
        <dbReference type="ChEBI" id="CHEBI:24875"/>
        <label>1</label>
    </ligand>
</feature>
<evidence type="ECO:0000313" key="9">
    <source>
        <dbReference type="EMBL" id="CAD7089775.1"/>
    </source>
</evidence>
<dbReference type="FunCoup" id="A0A7R8UZ34">
    <property type="interactions" value="792"/>
</dbReference>
<comment type="similarity">
    <text evidence="8">Belongs to the COQ7 family.</text>
</comment>
<feature type="binding site" evidence="8">
    <location>
        <position position="249"/>
    </location>
    <ligand>
        <name>Fe cation</name>
        <dbReference type="ChEBI" id="CHEBI:24875"/>
        <label>2</label>
    </ligand>
</feature>
<dbReference type="CDD" id="cd01042">
    <property type="entry name" value="DMQH"/>
    <property type="match status" value="1"/>
</dbReference>
<dbReference type="FunFam" id="1.20.1260.10:FF:000025">
    <property type="entry name" value="5-demethoxyubiquinone hydroxylase, mitochondrial"/>
    <property type="match status" value="1"/>
</dbReference>
<feature type="binding site" evidence="8">
    <location>
        <position position="164"/>
    </location>
    <ligand>
        <name>Fe cation</name>
        <dbReference type="ChEBI" id="CHEBI:24875"/>
        <label>1</label>
    </ligand>
</feature>
<comment type="subcellular location">
    <subcellularLocation>
        <location evidence="8">Mitochondrion inner membrane</location>
        <topology evidence="8">Peripheral membrane protein</topology>
        <orientation evidence="8">Matrix side</orientation>
    </subcellularLocation>
</comment>
<keyword evidence="8" id="KW-0496">Mitochondrion</keyword>
<comment type="function">
    <text evidence="8">Catalyzes the hydroxylation of 2-polyprenyl-3-methyl-6-methoxy-1,4-benzoquinol (DMQH2) during ubiquinone biosynthesis. Has also a structural role in the COQ enzyme complex, stabilizing other COQ polypeptides. Involved in lifespan determination in a ubiquinone-independent manner.</text>
</comment>
<keyword evidence="4 8" id="KW-0560">Oxidoreductase</keyword>
<dbReference type="GO" id="GO:0031314">
    <property type="term" value="C:extrinsic component of mitochondrial inner membrane"/>
    <property type="evidence" value="ECO:0007669"/>
    <property type="project" value="UniProtKB-UniRule"/>
</dbReference>
<keyword evidence="6 8" id="KW-0503">Monooxygenase</keyword>
<dbReference type="GO" id="GO:0008682">
    <property type="term" value="F:3-demethoxyubiquinol 3-hydroxylase activity"/>
    <property type="evidence" value="ECO:0007669"/>
    <property type="project" value="UniProtKB-EC"/>
</dbReference>
<dbReference type="GO" id="GO:0008340">
    <property type="term" value="P:determination of adult lifespan"/>
    <property type="evidence" value="ECO:0007669"/>
    <property type="project" value="TreeGrafter"/>
</dbReference>
<comment type="subunit">
    <text evidence="8">Component of a multi-subunit COQ enzyme complex.</text>
</comment>
<reference evidence="9 10" key="1">
    <citation type="submission" date="2020-11" db="EMBL/GenBank/DDBJ databases">
        <authorList>
            <person name="Wallbank WR R."/>
            <person name="Pardo Diaz C."/>
            <person name="Kozak K."/>
            <person name="Martin S."/>
            <person name="Jiggins C."/>
            <person name="Moest M."/>
            <person name="Warren A I."/>
            <person name="Generalovic N T."/>
            <person name="Byers J.R.P. K."/>
            <person name="Montejo-Kovacevich G."/>
            <person name="Yen C E."/>
        </authorList>
    </citation>
    <scope>NUCLEOTIDE SEQUENCE [LARGE SCALE GENOMIC DNA]</scope>
</reference>
<dbReference type="EC" id="1.14.99.60" evidence="8"/>
<keyword evidence="7 8" id="KW-0472">Membrane</keyword>
<feature type="binding site" evidence="8">
    <location>
        <position position="249"/>
    </location>
    <ligand>
        <name>Fe cation</name>
        <dbReference type="ChEBI" id="CHEBI:24875"/>
        <label>1</label>
    </ligand>
</feature>
<accession>A0A7R8UZ34</accession>
<protein>
    <recommendedName>
        <fullName evidence="8">5-demethoxyubiquinone hydroxylase, mitochondrial</fullName>
        <shortName evidence="8">DMQ hydroxylase</shortName>
        <ecNumber evidence="8">1.14.99.60</ecNumber>
    </recommendedName>
    <alternativeName>
        <fullName evidence="8">Ubiquinone biosynthesis monooxygenase COQ7</fullName>
    </alternativeName>
</protein>
<feature type="binding site" evidence="8">
    <location>
        <position position="161"/>
    </location>
    <ligand>
        <name>Fe cation</name>
        <dbReference type="ChEBI" id="CHEBI:24875"/>
        <label>2</label>
    </ligand>
</feature>
<dbReference type="Proteomes" id="UP000594454">
    <property type="component" value="Chromosome 5"/>
</dbReference>
<dbReference type="UniPathway" id="UPA00232"/>
<dbReference type="GO" id="GO:0005634">
    <property type="term" value="C:nucleus"/>
    <property type="evidence" value="ECO:0007669"/>
    <property type="project" value="TreeGrafter"/>
</dbReference>
<dbReference type="GO" id="GO:2000377">
    <property type="term" value="P:regulation of reactive oxygen species metabolic process"/>
    <property type="evidence" value="ECO:0007669"/>
    <property type="project" value="TreeGrafter"/>
</dbReference>
<dbReference type="GO" id="GO:0016709">
    <property type="term" value="F:oxidoreductase activity, acting on paired donors, with incorporation or reduction of molecular oxygen, NAD(P)H as one donor, and incorporation of one atom of oxygen"/>
    <property type="evidence" value="ECO:0007669"/>
    <property type="project" value="UniProtKB-UniRule"/>
</dbReference>
<dbReference type="PANTHER" id="PTHR11237">
    <property type="entry name" value="COENZYME Q10 BIOSYNTHESIS PROTEIN 7"/>
    <property type="match status" value="1"/>
</dbReference>
<name>A0A7R8UZ34_HERIL</name>
<evidence type="ECO:0000256" key="5">
    <source>
        <dbReference type="ARBA" id="ARBA00023004"/>
    </source>
</evidence>
<dbReference type="GO" id="GO:0006744">
    <property type="term" value="P:ubiquinone biosynthetic process"/>
    <property type="evidence" value="ECO:0007669"/>
    <property type="project" value="UniProtKB-UniRule"/>
</dbReference>
<sequence>MDTHLLTRTAFPDLPDKRAEYEEFDKRCIQRVQQSESADYFDVFVLWLVDVGLNLFRIYYQLLVADNWKNHPNYFGCDNYFQCEKHIRFSSNPSKMLRNRVTFVQIKNVRLFNQRVSPLTDEIIRVDHAGELGADRIYAGQMAILGKTEVGPTIKHMWEQEKEHRRQFEELINRYRVRPTVMTPVWNVAGFLLGAGSALLGEKAAMACTVAVETVIVEHYNDQLRQIMEASPTPDKELLEIITKFRDEEQEHHDTGIDHGAEQAPFYKALTEVIKLGCKTAIAISKKI</sequence>
<dbReference type="PANTHER" id="PTHR11237:SF4">
    <property type="entry name" value="5-DEMETHOXYUBIQUINONE HYDROXYLASE, MITOCHONDRIAL"/>
    <property type="match status" value="1"/>
</dbReference>
<dbReference type="GO" id="GO:0046872">
    <property type="term" value="F:metal ion binding"/>
    <property type="evidence" value="ECO:0007669"/>
    <property type="project" value="UniProtKB-KW"/>
</dbReference>
<comment type="pathway">
    <text evidence="1 8">Cofactor biosynthesis; ubiquinone biosynthesis.</text>
</comment>
<evidence type="ECO:0000256" key="6">
    <source>
        <dbReference type="ARBA" id="ARBA00023033"/>
    </source>
</evidence>
<keyword evidence="8" id="KW-0999">Mitochondrion inner membrane</keyword>
<dbReference type="InParanoid" id="A0A7R8UZ34"/>
<feature type="binding site" evidence="8">
    <location>
        <position position="131"/>
    </location>
    <ligand>
        <name>Fe cation</name>
        <dbReference type="ChEBI" id="CHEBI:24875"/>
        <label>1</label>
    </ligand>
</feature>
<comment type="catalytic activity">
    <reaction evidence="8">
        <text>a 5-methoxy-2-methyl-3-(all-trans-polyprenyl)benzene-1,4-diol + AH2 + O2 = a 3-demethylubiquinol + A + H2O</text>
        <dbReference type="Rhea" id="RHEA:50908"/>
        <dbReference type="Rhea" id="RHEA-COMP:10859"/>
        <dbReference type="Rhea" id="RHEA-COMP:10914"/>
        <dbReference type="ChEBI" id="CHEBI:13193"/>
        <dbReference type="ChEBI" id="CHEBI:15377"/>
        <dbReference type="ChEBI" id="CHEBI:15379"/>
        <dbReference type="ChEBI" id="CHEBI:17499"/>
        <dbReference type="ChEBI" id="CHEBI:84167"/>
        <dbReference type="ChEBI" id="CHEBI:84422"/>
        <dbReference type="EC" id="1.14.99.60"/>
    </reaction>
</comment>